<dbReference type="InterPro" id="IPR036890">
    <property type="entry name" value="HATPase_C_sf"/>
</dbReference>
<evidence type="ECO:0000256" key="1">
    <source>
        <dbReference type="SAM" id="MobiDB-lite"/>
    </source>
</evidence>
<proteinExistence type="predicted"/>
<keyword evidence="2" id="KW-0472">Membrane</keyword>
<sequence>MRSGHRALIQCLLWTVYVVISLTMVSSFQGLTGSLVTVMVVLGVALWGATEGLRAWALRAAWLDLPPRALLVRLLLVPPMVALGVQALLVLFNLAGLTLRLLEFPRGMAHGPGVFFSYTANTAIVLWLWLLGWAGAQWLQRWRQGEIAKWKAQAAARALELQVLRAQINPHFLFNALNNLRALINEDPARARDMLSRLSNTLRHTLQHSAKERVPLTDELKVVRDYVALEQLHHEDRLQVHWDIDPATEGATLPPMLLQLLVENAIKHGIARTAGGGVLGIVLKRQGAQLTMVVSNPGVWEPDGRLPRGTLTDTSPSSTGLGLPHLRERLQRAGGDGAECRIDTTGGQVRVTVELMA</sequence>
<protein>
    <recommendedName>
        <fullName evidence="3">Signal transduction histidine kinase internal region domain-containing protein</fullName>
    </recommendedName>
</protein>
<keyword evidence="2" id="KW-0812">Transmembrane</keyword>
<dbReference type="InterPro" id="IPR010559">
    <property type="entry name" value="Sig_transdc_His_kin_internal"/>
</dbReference>
<dbReference type="EMBL" id="JACHXO010000003">
    <property type="protein sequence ID" value="MBB3194612.1"/>
    <property type="molecule type" value="Genomic_DNA"/>
</dbReference>
<evidence type="ECO:0000313" key="4">
    <source>
        <dbReference type="EMBL" id="MBB3194612.1"/>
    </source>
</evidence>
<evidence type="ECO:0000259" key="3">
    <source>
        <dbReference type="Pfam" id="PF06580"/>
    </source>
</evidence>
<dbReference type="PANTHER" id="PTHR34220">
    <property type="entry name" value="SENSOR HISTIDINE KINASE YPDA"/>
    <property type="match status" value="1"/>
</dbReference>
<dbReference type="PANTHER" id="PTHR34220:SF7">
    <property type="entry name" value="SENSOR HISTIDINE KINASE YPDA"/>
    <property type="match status" value="1"/>
</dbReference>
<dbReference type="Gene3D" id="3.30.565.10">
    <property type="entry name" value="Histidine kinase-like ATPase, C-terminal domain"/>
    <property type="match status" value="1"/>
</dbReference>
<feature type="region of interest" description="Disordered" evidence="1">
    <location>
        <begin position="304"/>
        <end position="323"/>
    </location>
</feature>
<feature type="domain" description="Signal transduction histidine kinase internal region" evidence="3">
    <location>
        <begin position="160"/>
        <end position="238"/>
    </location>
</feature>
<keyword evidence="5" id="KW-1185">Reference proteome</keyword>
<feature type="transmembrane region" description="Helical" evidence="2">
    <location>
        <begin position="70"/>
        <end position="95"/>
    </location>
</feature>
<comment type="caution">
    <text evidence="4">The sequence shown here is derived from an EMBL/GenBank/DDBJ whole genome shotgun (WGS) entry which is preliminary data.</text>
</comment>
<feature type="transmembrane region" description="Helical" evidence="2">
    <location>
        <begin position="115"/>
        <end position="134"/>
    </location>
</feature>
<feature type="compositionally biased region" description="Polar residues" evidence="1">
    <location>
        <begin position="311"/>
        <end position="320"/>
    </location>
</feature>
<dbReference type="InterPro" id="IPR050640">
    <property type="entry name" value="Bact_2-comp_sensor_kinase"/>
</dbReference>
<feature type="transmembrane region" description="Helical" evidence="2">
    <location>
        <begin position="31"/>
        <end position="49"/>
    </location>
</feature>
<accession>A0ABR6GR69</accession>
<gene>
    <name evidence="4" type="ORF">FHS28_002008</name>
</gene>
<evidence type="ECO:0000256" key="2">
    <source>
        <dbReference type="SAM" id="Phobius"/>
    </source>
</evidence>
<feature type="transmembrane region" description="Helical" evidence="2">
    <location>
        <begin position="7"/>
        <end position="25"/>
    </location>
</feature>
<keyword evidence="2" id="KW-1133">Transmembrane helix</keyword>
<name>A0ABR6GR69_9BURK</name>
<organism evidence="4 5">
    <name type="scientific">Roseateles terrae</name>
    <dbReference type="NCBI Taxonomy" id="431060"/>
    <lineage>
        <taxon>Bacteria</taxon>
        <taxon>Pseudomonadati</taxon>
        <taxon>Pseudomonadota</taxon>
        <taxon>Betaproteobacteria</taxon>
        <taxon>Burkholderiales</taxon>
        <taxon>Sphaerotilaceae</taxon>
        <taxon>Roseateles</taxon>
    </lineage>
</organism>
<dbReference type="Pfam" id="PF06580">
    <property type="entry name" value="His_kinase"/>
    <property type="match status" value="1"/>
</dbReference>
<dbReference type="Proteomes" id="UP000574369">
    <property type="component" value="Unassembled WGS sequence"/>
</dbReference>
<evidence type="ECO:0000313" key="5">
    <source>
        <dbReference type="Proteomes" id="UP000574369"/>
    </source>
</evidence>
<dbReference type="SUPFAM" id="SSF55874">
    <property type="entry name" value="ATPase domain of HSP90 chaperone/DNA topoisomerase II/histidine kinase"/>
    <property type="match status" value="1"/>
</dbReference>
<reference evidence="4 5" key="1">
    <citation type="submission" date="2020-08" db="EMBL/GenBank/DDBJ databases">
        <title>Genomic Encyclopedia of Type Strains, Phase III (KMG-III): the genomes of soil and plant-associated and newly described type strains.</title>
        <authorList>
            <person name="Whitman W."/>
        </authorList>
    </citation>
    <scope>NUCLEOTIDE SEQUENCE [LARGE SCALE GENOMIC DNA]</scope>
    <source>
        <strain evidence="4 5">CECT 7247</strain>
    </source>
</reference>
<dbReference type="RefSeq" id="WP_184294491.1">
    <property type="nucleotide sequence ID" value="NZ_JACHXO010000003.1"/>
</dbReference>